<sequence length="114" mass="12887">MRQDIELYNQALDSGKEGAWADVILILRKALEINDSEAEYHSLMGVACLGLELKDLAIHHFRQANKLNPSDPLLAHYLPLLHDDDDPPSTRIPRSPYPFMPSTGTEVEFDNDMN</sequence>
<feature type="region of interest" description="Disordered" evidence="1">
    <location>
        <begin position="85"/>
        <end position="114"/>
    </location>
</feature>
<evidence type="ECO:0000313" key="3">
    <source>
        <dbReference type="Proteomes" id="UP000268857"/>
    </source>
</evidence>
<dbReference type="EMBL" id="RSCJ01000010">
    <property type="protein sequence ID" value="RUR80854.1"/>
    <property type="molecule type" value="Genomic_DNA"/>
</dbReference>
<gene>
    <name evidence="2" type="ORF">PCC6912_28760</name>
</gene>
<evidence type="ECO:0000313" key="2">
    <source>
        <dbReference type="EMBL" id="RUR80854.1"/>
    </source>
</evidence>
<reference evidence="2 3" key="1">
    <citation type="journal article" date="2019" name="Genome Biol. Evol.">
        <title>Day and night: Metabolic profiles and evolutionary relationships of six axenic non-marine cyanobacteria.</title>
        <authorList>
            <person name="Will S.E."/>
            <person name="Henke P."/>
            <person name="Boedeker C."/>
            <person name="Huang S."/>
            <person name="Brinkmann H."/>
            <person name="Rohde M."/>
            <person name="Jarek M."/>
            <person name="Friedl T."/>
            <person name="Seufert S."/>
            <person name="Schumacher M."/>
            <person name="Overmann J."/>
            <person name="Neumann-Schaal M."/>
            <person name="Petersen J."/>
        </authorList>
    </citation>
    <scope>NUCLEOTIDE SEQUENCE [LARGE SCALE GENOMIC DNA]</scope>
    <source>
        <strain evidence="2 3">PCC 6912</strain>
    </source>
</reference>
<proteinExistence type="predicted"/>
<name>A0A3S0XUA2_CHLFR</name>
<organism evidence="2 3">
    <name type="scientific">Chlorogloeopsis fritschii PCC 6912</name>
    <dbReference type="NCBI Taxonomy" id="211165"/>
    <lineage>
        <taxon>Bacteria</taxon>
        <taxon>Bacillati</taxon>
        <taxon>Cyanobacteriota</taxon>
        <taxon>Cyanophyceae</taxon>
        <taxon>Nostocales</taxon>
        <taxon>Chlorogloeopsidaceae</taxon>
        <taxon>Chlorogloeopsis</taxon>
    </lineage>
</organism>
<evidence type="ECO:0000256" key="1">
    <source>
        <dbReference type="SAM" id="MobiDB-lite"/>
    </source>
</evidence>
<dbReference type="InterPro" id="IPR011990">
    <property type="entry name" value="TPR-like_helical_dom_sf"/>
</dbReference>
<dbReference type="Gene3D" id="1.25.40.10">
    <property type="entry name" value="Tetratricopeptide repeat domain"/>
    <property type="match status" value="1"/>
</dbReference>
<accession>A0A3S0XUA2</accession>
<dbReference type="AlphaFoldDB" id="A0A3S0XUA2"/>
<dbReference type="SUPFAM" id="SSF48452">
    <property type="entry name" value="TPR-like"/>
    <property type="match status" value="1"/>
</dbReference>
<protein>
    <submittedName>
        <fullName evidence="2">Uncharacterized protein</fullName>
    </submittedName>
</protein>
<dbReference type="RefSeq" id="WP_016878558.1">
    <property type="nucleotide sequence ID" value="NZ_AJLN01000068.1"/>
</dbReference>
<comment type="caution">
    <text evidence="2">The sequence shown here is derived from an EMBL/GenBank/DDBJ whole genome shotgun (WGS) entry which is preliminary data.</text>
</comment>
<dbReference type="Proteomes" id="UP000268857">
    <property type="component" value="Unassembled WGS sequence"/>
</dbReference>
<keyword evidence="3" id="KW-1185">Reference proteome</keyword>